<organism evidence="1">
    <name type="scientific">Rhodosorus marinus</name>
    <dbReference type="NCBI Taxonomy" id="101924"/>
    <lineage>
        <taxon>Eukaryota</taxon>
        <taxon>Rhodophyta</taxon>
        <taxon>Stylonematophyceae</taxon>
        <taxon>Stylonematales</taxon>
        <taxon>Stylonemataceae</taxon>
        <taxon>Rhodosorus</taxon>
    </lineage>
</organism>
<name>A0A7S3A132_9RHOD</name>
<dbReference type="EMBL" id="HBHW01031116">
    <property type="protein sequence ID" value="CAE0056004.1"/>
    <property type="molecule type" value="Transcribed_RNA"/>
</dbReference>
<evidence type="ECO:0000313" key="2">
    <source>
        <dbReference type="EMBL" id="CAE0056004.1"/>
    </source>
</evidence>
<gene>
    <name evidence="1" type="ORF">RMAR00112_LOCUS24041</name>
    <name evidence="2" type="ORF">RMAR00112_LOCUS24045</name>
</gene>
<dbReference type="EMBL" id="HBHW01031112">
    <property type="protein sequence ID" value="CAE0056000.1"/>
    <property type="molecule type" value="Transcribed_RNA"/>
</dbReference>
<sequence length="116" mass="12986">MYWIASYVEKHAMKTITIVTAIHGASLWGGLNMRSFFSVGFEERVVIPRSAPPFKLDRFKPSGRRRAPFSQSARLAVLRKCLAGNVNFLNQPRPQSEWTPLELTSPSLAVVPGQNT</sequence>
<evidence type="ECO:0000313" key="1">
    <source>
        <dbReference type="EMBL" id="CAE0056000.1"/>
    </source>
</evidence>
<reference evidence="1" key="1">
    <citation type="submission" date="2021-01" db="EMBL/GenBank/DDBJ databases">
        <authorList>
            <person name="Corre E."/>
            <person name="Pelletier E."/>
            <person name="Niang G."/>
            <person name="Scheremetjew M."/>
            <person name="Finn R."/>
            <person name="Kale V."/>
            <person name="Holt S."/>
            <person name="Cochrane G."/>
            <person name="Meng A."/>
            <person name="Brown T."/>
            <person name="Cohen L."/>
        </authorList>
    </citation>
    <scope>NUCLEOTIDE SEQUENCE</scope>
    <source>
        <strain evidence="1">CCMP 769</strain>
    </source>
</reference>
<accession>A0A7S3A132</accession>
<protein>
    <submittedName>
        <fullName evidence="1">Uncharacterized protein</fullName>
    </submittedName>
</protein>
<dbReference type="AlphaFoldDB" id="A0A7S3A132"/>
<proteinExistence type="predicted"/>